<dbReference type="OrthoDB" id="1116552at2"/>
<protein>
    <submittedName>
        <fullName evidence="1">Uncharacterized protein</fullName>
    </submittedName>
</protein>
<reference evidence="1 2" key="1">
    <citation type="submission" date="2018-01" db="EMBL/GenBank/DDBJ databases">
        <title>Complete genome sequence of Flavivirga eckloniae ECD14 isolated from seaweed Ecklonia cava.</title>
        <authorList>
            <person name="Lee J.H."/>
            <person name="Baik K.S."/>
            <person name="Seong C.N."/>
        </authorList>
    </citation>
    <scope>NUCLEOTIDE SEQUENCE [LARGE SCALE GENOMIC DNA]</scope>
    <source>
        <strain evidence="1 2">ECD14</strain>
    </source>
</reference>
<keyword evidence="2" id="KW-1185">Reference proteome</keyword>
<gene>
    <name evidence="1" type="ORF">C1H87_17435</name>
</gene>
<evidence type="ECO:0000313" key="2">
    <source>
        <dbReference type="Proteomes" id="UP000235826"/>
    </source>
</evidence>
<proteinExistence type="predicted"/>
<dbReference type="RefSeq" id="WP_102757042.1">
    <property type="nucleotide sequence ID" value="NZ_CP025791.1"/>
</dbReference>
<evidence type="ECO:0000313" key="1">
    <source>
        <dbReference type="EMBL" id="AUP80396.1"/>
    </source>
</evidence>
<dbReference type="AlphaFoldDB" id="A0A2K9PTK3"/>
<dbReference type="KEGG" id="fek:C1H87_17435"/>
<dbReference type="EMBL" id="CP025791">
    <property type="protein sequence ID" value="AUP80396.1"/>
    <property type="molecule type" value="Genomic_DNA"/>
</dbReference>
<organism evidence="1 2">
    <name type="scientific">Flavivirga eckloniae</name>
    <dbReference type="NCBI Taxonomy" id="1803846"/>
    <lineage>
        <taxon>Bacteria</taxon>
        <taxon>Pseudomonadati</taxon>
        <taxon>Bacteroidota</taxon>
        <taxon>Flavobacteriia</taxon>
        <taxon>Flavobacteriales</taxon>
        <taxon>Flavobacteriaceae</taxon>
        <taxon>Flavivirga</taxon>
    </lineage>
</organism>
<dbReference type="Proteomes" id="UP000235826">
    <property type="component" value="Chromosome"/>
</dbReference>
<sequence length="176" mass="19740">MSCSNDNDQNPIVHETYIQGIVNSKLENYQQINLKDTNVSNTFFSESKETWLQAYKNKDQLTSGGYWSVRIHDLDIIQASLPYSNWTNNSADIAWDNNLAIEDQRCGGIDSGCKFIGSTTDGLNLTITEVTDNFITGEFSGRFFLTGTGFGHFKDESTFVDVENGAFKIKFSVTNE</sequence>
<name>A0A2K9PTK3_9FLAO</name>
<accession>A0A2K9PTK3</accession>